<dbReference type="STRING" id="690850.Desaf_1100"/>
<dbReference type="InterPro" id="IPR003094">
    <property type="entry name" value="6Pfruct_kin"/>
</dbReference>
<dbReference type="GO" id="GO:0005829">
    <property type="term" value="C:cytosol"/>
    <property type="evidence" value="ECO:0007669"/>
    <property type="project" value="TreeGrafter"/>
</dbReference>
<evidence type="ECO:0000256" key="3">
    <source>
        <dbReference type="PIRSR" id="PIRSR613078-2"/>
    </source>
</evidence>
<sequence length="405" mass="46768">MNADTGKLYIIMVGLPAMGKSTVASKLKENFLGEGVAVEIFNNGDLRRAMLKENTSRPDFYDPDNQEGASKREHIALINIGRAKDYLASHGQVAILDATNVSRKRRRTIEAILKDHPLLFIECVNDDPEMLSASITRKTKLSEFAHLSPAEAYKSFERRISYYKHIHAPLGEEENYFVLDSLNNRILRERVCGRMPYFVKVRDLLVSDWVKNLFLLRHGETFYNLENRIGGDSKLTDRGMAQAKALARHFRTLHLPYVFTSTKRRTLETARPIANMQDRCEIITLPEFDEIDAGQCDGMRYEDIRENMPEVARARAADKYNYVYPAGEGYATLKERVDRGIKKALYLSGNSDNIIIVGHQAVNRMILSHFLYRRTEDVPYIYIPQDRYFHIISTQNKKLFELRRY</sequence>
<evidence type="ECO:0000313" key="5">
    <source>
        <dbReference type="EMBL" id="EGJ49443.1"/>
    </source>
</evidence>
<dbReference type="Pfam" id="PF00300">
    <property type="entry name" value="His_Phos_1"/>
    <property type="match status" value="1"/>
</dbReference>
<evidence type="ECO:0000256" key="2">
    <source>
        <dbReference type="ARBA" id="ARBA00022840"/>
    </source>
</evidence>
<dbReference type="RefSeq" id="WP_014259251.1">
    <property type="nucleotide sequence ID" value="NC_016629.1"/>
</dbReference>
<keyword evidence="1" id="KW-0547">Nucleotide-binding</keyword>
<dbReference type="PROSITE" id="PS00175">
    <property type="entry name" value="PG_MUTASE"/>
    <property type="match status" value="1"/>
</dbReference>
<dbReference type="HOGENOM" id="CLU_006383_0_1_7"/>
<dbReference type="Gene3D" id="3.40.50.1240">
    <property type="entry name" value="Phosphoglycerate mutase-like"/>
    <property type="match status" value="1"/>
</dbReference>
<dbReference type="GO" id="GO:0005524">
    <property type="term" value="F:ATP binding"/>
    <property type="evidence" value="ECO:0007669"/>
    <property type="project" value="UniProtKB-KW"/>
</dbReference>
<dbReference type="PIRSF" id="PIRSF000709">
    <property type="entry name" value="6PFK_2-Ptase"/>
    <property type="match status" value="1"/>
</dbReference>
<dbReference type="EMBL" id="CP003221">
    <property type="protein sequence ID" value="EGJ49443.1"/>
    <property type="molecule type" value="Genomic_DNA"/>
</dbReference>
<gene>
    <name evidence="5" type="ORF">Desaf_1100</name>
</gene>
<dbReference type="InterPro" id="IPR027417">
    <property type="entry name" value="P-loop_NTPase"/>
</dbReference>
<dbReference type="AlphaFoldDB" id="F3YX55"/>
<dbReference type="InterPro" id="IPR013079">
    <property type="entry name" value="6Phosfructo_kin"/>
</dbReference>
<accession>F3YX55</accession>
<dbReference type="PANTHER" id="PTHR10606">
    <property type="entry name" value="6-PHOSPHOFRUCTO-2-KINASE/FRUCTOSE-2,6-BISPHOSPHATASE"/>
    <property type="match status" value="1"/>
</dbReference>
<dbReference type="GO" id="GO:0004331">
    <property type="term" value="F:fructose-2,6-bisphosphate 2-phosphatase activity"/>
    <property type="evidence" value="ECO:0007669"/>
    <property type="project" value="TreeGrafter"/>
</dbReference>
<dbReference type="InterPro" id="IPR029033">
    <property type="entry name" value="His_PPase_superfam"/>
</dbReference>
<dbReference type="Gene3D" id="3.40.50.300">
    <property type="entry name" value="P-loop containing nucleotide triphosphate hydrolases"/>
    <property type="match status" value="1"/>
</dbReference>
<dbReference type="GO" id="GO:0003873">
    <property type="term" value="F:6-phosphofructo-2-kinase activity"/>
    <property type="evidence" value="ECO:0007669"/>
    <property type="project" value="InterPro"/>
</dbReference>
<dbReference type="KEGG" id="daf:Desaf_1100"/>
<keyword evidence="2" id="KW-0067">ATP-binding</keyword>
<dbReference type="InterPro" id="IPR013078">
    <property type="entry name" value="His_Pase_superF_clade-1"/>
</dbReference>
<dbReference type="InterPro" id="IPR001345">
    <property type="entry name" value="PG/BPGM_mutase_AS"/>
</dbReference>
<dbReference type="PRINTS" id="PR00991">
    <property type="entry name" value="6PFRUCTKNASE"/>
</dbReference>
<dbReference type="Proteomes" id="UP000007844">
    <property type="component" value="Chromosome"/>
</dbReference>
<feature type="binding site" evidence="3">
    <location>
        <begin position="217"/>
        <end position="224"/>
    </location>
    <ligand>
        <name>substrate</name>
    </ligand>
</feature>
<evidence type="ECO:0000259" key="4">
    <source>
        <dbReference type="Pfam" id="PF01591"/>
    </source>
</evidence>
<dbReference type="PANTHER" id="PTHR10606:SF44">
    <property type="entry name" value="6-PHOSPHOFRUCTO 2-KINASE_FRUCTOSE 2,6-BISPHOSPHATASE LONG FORM"/>
    <property type="match status" value="1"/>
</dbReference>
<name>F3YX55_DESAF</name>
<proteinExistence type="predicted"/>
<evidence type="ECO:0000313" key="6">
    <source>
        <dbReference type="Proteomes" id="UP000007844"/>
    </source>
</evidence>
<dbReference type="SMART" id="SM00855">
    <property type="entry name" value="PGAM"/>
    <property type="match status" value="1"/>
</dbReference>
<dbReference type="SUPFAM" id="SSF52540">
    <property type="entry name" value="P-loop containing nucleoside triphosphate hydrolases"/>
    <property type="match status" value="1"/>
</dbReference>
<protein>
    <submittedName>
        <fullName evidence="5">Fructose-2,6-bisphosphate 2-phosphatase</fullName>
    </submittedName>
</protein>
<feature type="domain" description="6-phosphofructo-2-kinase" evidence="4">
    <location>
        <begin position="4"/>
        <end position="175"/>
    </location>
</feature>
<dbReference type="SUPFAM" id="SSF53254">
    <property type="entry name" value="Phosphoglycerate mutase-like"/>
    <property type="match status" value="1"/>
</dbReference>
<dbReference type="Pfam" id="PF01591">
    <property type="entry name" value="6PF2K"/>
    <property type="match status" value="1"/>
</dbReference>
<reference evidence="5 6" key="1">
    <citation type="journal article" date="2011" name="J. Bacteriol.">
        <title>Genome sequence of the mercury-methylating and pleomorphic Desulfovibrio africanus Strain Walvis Bay.</title>
        <authorList>
            <person name="Brown S.D."/>
            <person name="Wall J.D."/>
            <person name="Kucken A.M."/>
            <person name="Gilmour C.C."/>
            <person name="Podar M."/>
            <person name="Brandt C.C."/>
            <person name="Teshima H."/>
            <person name="Detter J.C."/>
            <person name="Han C.S."/>
            <person name="Land M.L."/>
            <person name="Lucas S."/>
            <person name="Han J."/>
            <person name="Pennacchio L."/>
            <person name="Nolan M."/>
            <person name="Pitluck S."/>
            <person name="Woyke T."/>
            <person name="Goodwin L."/>
            <person name="Palumbo A.V."/>
            <person name="Elias D.A."/>
        </authorList>
    </citation>
    <scope>NUCLEOTIDE SEQUENCE [LARGE SCALE GENOMIC DNA]</scope>
    <source>
        <strain evidence="5 6">Walvis Bay</strain>
    </source>
</reference>
<dbReference type="GO" id="GO:0006000">
    <property type="term" value="P:fructose metabolic process"/>
    <property type="evidence" value="ECO:0007669"/>
    <property type="project" value="InterPro"/>
</dbReference>
<keyword evidence="6" id="KW-1185">Reference proteome</keyword>
<organism evidence="5 6">
    <name type="scientific">Desulfocurvibacter africanus subsp. africanus str. Walvis Bay</name>
    <dbReference type="NCBI Taxonomy" id="690850"/>
    <lineage>
        <taxon>Bacteria</taxon>
        <taxon>Pseudomonadati</taxon>
        <taxon>Thermodesulfobacteriota</taxon>
        <taxon>Desulfovibrionia</taxon>
        <taxon>Desulfovibrionales</taxon>
        <taxon>Desulfovibrionaceae</taxon>
        <taxon>Desulfocurvibacter</taxon>
    </lineage>
</organism>
<dbReference type="CDD" id="cd07067">
    <property type="entry name" value="HP_PGM_like"/>
    <property type="match status" value="1"/>
</dbReference>
<dbReference type="GO" id="GO:0006003">
    <property type="term" value="P:fructose 2,6-bisphosphate metabolic process"/>
    <property type="evidence" value="ECO:0007669"/>
    <property type="project" value="InterPro"/>
</dbReference>
<dbReference type="eggNOG" id="COG0406">
    <property type="taxonomic scope" value="Bacteria"/>
</dbReference>
<feature type="binding site" evidence="3">
    <location>
        <position position="265"/>
    </location>
    <ligand>
        <name>substrate</name>
    </ligand>
</feature>
<evidence type="ECO:0000256" key="1">
    <source>
        <dbReference type="ARBA" id="ARBA00022741"/>
    </source>
</evidence>